<evidence type="ECO:0000313" key="2">
    <source>
        <dbReference type="EMBL" id="VEL26911.1"/>
    </source>
</evidence>
<protein>
    <submittedName>
        <fullName evidence="2">Uncharacterized protein</fullName>
    </submittedName>
</protein>
<organism evidence="2 3">
    <name type="scientific">Protopolystoma xenopodis</name>
    <dbReference type="NCBI Taxonomy" id="117903"/>
    <lineage>
        <taxon>Eukaryota</taxon>
        <taxon>Metazoa</taxon>
        <taxon>Spiralia</taxon>
        <taxon>Lophotrochozoa</taxon>
        <taxon>Platyhelminthes</taxon>
        <taxon>Monogenea</taxon>
        <taxon>Polyopisthocotylea</taxon>
        <taxon>Polystomatidea</taxon>
        <taxon>Polystomatidae</taxon>
        <taxon>Protopolystoma</taxon>
    </lineage>
</organism>
<dbReference type="EMBL" id="CAAALY010083616">
    <property type="protein sequence ID" value="VEL26911.1"/>
    <property type="molecule type" value="Genomic_DNA"/>
</dbReference>
<proteinExistence type="predicted"/>
<accession>A0A448X3F5</accession>
<gene>
    <name evidence="2" type="ORF">PXEA_LOCUS20351</name>
</gene>
<evidence type="ECO:0000256" key="1">
    <source>
        <dbReference type="SAM" id="MobiDB-lite"/>
    </source>
</evidence>
<dbReference type="AlphaFoldDB" id="A0A448X3F5"/>
<evidence type="ECO:0000313" key="3">
    <source>
        <dbReference type="Proteomes" id="UP000784294"/>
    </source>
</evidence>
<sequence length="183" mass="20079">MYLFENPLAGVTPSYSSTPRKSSERLFSQPYIEDEQSDHGPKPFCPPPSHKLCLDPEHNPVEIDCVSISGTPTTSLTPTPLPCHWTTASPQCVGSINSTGATQACAVSHCMITDLPGFSRASIDSKPNLETPANMDKFGQIPAEETEKPDYQCLFEEVIILRRRVVELTDQVNSVEQVVSTDQ</sequence>
<name>A0A448X3F5_9PLAT</name>
<reference evidence="2" key="1">
    <citation type="submission" date="2018-11" db="EMBL/GenBank/DDBJ databases">
        <authorList>
            <consortium name="Pathogen Informatics"/>
        </authorList>
    </citation>
    <scope>NUCLEOTIDE SEQUENCE</scope>
</reference>
<comment type="caution">
    <text evidence="2">The sequence shown here is derived from an EMBL/GenBank/DDBJ whole genome shotgun (WGS) entry which is preliminary data.</text>
</comment>
<keyword evidence="3" id="KW-1185">Reference proteome</keyword>
<feature type="region of interest" description="Disordered" evidence="1">
    <location>
        <begin position="1"/>
        <end position="46"/>
    </location>
</feature>
<dbReference type="Proteomes" id="UP000784294">
    <property type="component" value="Unassembled WGS sequence"/>
</dbReference>